<dbReference type="Proteomes" id="UP000790787">
    <property type="component" value="Chromosome 3"/>
</dbReference>
<reference evidence="1" key="1">
    <citation type="journal article" date="2014" name="Nat. Commun.">
        <title>The tobacco genome sequence and its comparison with those of tomato and potato.</title>
        <authorList>
            <person name="Sierro N."/>
            <person name="Battey J.N."/>
            <person name="Ouadi S."/>
            <person name="Bakaher N."/>
            <person name="Bovet L."/>
            <person name="Willig A."/>
            <person name="Goepfert S."/>
            <person name="Peitsch M.C."/>
            <person name="Ivanov N.V."/>
        </authorList>
    </citation>
    <scope>NUCLEOTIDE SEQUENCE [LARGE SCALE GENOMIC DNA]</scope>
</reference>
<name>A0AC58U4J5_TOBAC</name>
<evidence type="ECO:0000313" key="1">
    <source>
        <dbReference type="Proteomes" id="UP000790787"/>
    </source>
</evidence>
<dbReference type="RefSeq" id="XP_075104399.1">
    <property type="nucleotide sequence ID" value="XM_075248298.1"/>
</dbReference>
<protein>
    <submittedName>
        <fullName evidence="2">Uncharacterized protein LOC142178544</fullName>
    </submittedName>
</protein>
<organism evidence="1 2">
    <name type="scientific">Nicotiana tabacum</name>
    <name type="common">Common tobacco</name>
    <dbReference type="NCBI Taxonomy" id="4097"/>
    <lineage>
        <taxon>Eukaryota</taxon>
        <taxon>Viridiplantae</taxon>
        <taxon>Streptophyta</taxon>
        <taxon>Embryophyta</taxon>
        <taxon>Tracheophyta</taxon>
        <taxon>Spermatophyta</taxon>
        <taxon>Magnoliopsida</taxon>
        <taxon>eudicotyledons</taxon>
        <taxon>Gunneridae</taxon>
        <taxon>Pentapetalae</taxon>
        <taxon>asterids</taxon>
        <taxon>lamiids</taxon>
        <taxon>Solanales</taxon>
        <taxon>Solanaceae</taxon>
        <taxon>Nicotianoideae</taxon>
        <taxon>Nicotianeae</taxon>
        <taxon>Nicotiana</taxon>
    </lineage>
</organism>
<accession>A0AC58U4J5</accession>
<reference evidence="2" key="2">
    <citation type="submission" date="2025-08" db="UniProtKB">
        <authorList>
            <consortium name="RefSeq"/>
        </authorList>
    </citation>
    <scope>IDENTIFICATION</scope>
    <source>
        <tissue evidence="2">Leaf</tissue>
    </source>
</reference>
<keyword evidence="1" id="KW-1185">Reference proteome</keyword>
<proteinExistence type="predicted"/>
<sequence>MKSNIAAPRILAPSITAKQIELWTSRDRDYMLLQKRNGRSWLKVKDSVIGRLVGRERIKNLGDREKRREVDKEYNWLFEEEKELKKHMKNRISHNKIRSFKTNDGEIIQSREAIEEEVVGFYKGLLGSSADTIPAIHLDIMKEENVLDRRQQLKLTEPVTVEEIHNALKGIEDLKAPGCDGFNIKFFKKSWGYVRKGISPGCMMKLNLQKAYDSIEWNFLEQVLNSLNIPERFIRWIMVCVRIVSYSILINGKPVEPFQARRGLRQGDPLAPYLFVLGMEYLTRIFKTLKYNPDFNFHHRCDKLDIIQLGFAYCLLLFYRGDALSIQMVYNNFMEISKTSRLKANATKSSIYFGGVP</sequence>
<gene>
    <name evidence="2" type="primary">LOC142178544</name>
</gene>
<evidence type="ECO:0000313" key="2">
    <source>
        <dbReference type="RefSeq" id="XP_075104399.1"/>
    </source>
</evidence>